<dbReference type="AlphaFoldDB" id="A0A166NHF1"/>
<dbReference type="GO" id="GO:0016020">
    <property type="term" value="C:membrane"/>
    <property type="evidence" value="ECO:0007669"/>
    <property type="project" value="UniProtKB-SubCell"/>
</dbReference>
<dbReference type="STRING" id="436010.A0A166NHF1"/>
<keyword evidence="2" id="KW-0813">Transport</keyword>
<evidence type="ECO:0000313" key="9">
    <source>
        <dbReference type="Proteomes" id="UP000076532"/>
    </source>
</evidence>
<feature type="transmembrane region" description="Helical" evidence="7">
    <location>
        <begin position="127"/>
        <end position="147"/>
    </location>
</feature>
<evidence type="ECO:0000256" key="4">
    <source>
        <dbReference type="ARBA" id="ARBA00022989"/>
    </source>
</evidence>
<protein>
    <recommendedName>
        <fullName evidence="10">Amino acid permease/ SLC12A domain-containing protein</fullName>
    </recommendedName>
</protein>
<name>A0A166NHF1_9AGAM</name>
<evidence type="ECO:0000256" key="2">
    <source>
        <dbReference type="ARBA" id="ARBA00022448"/>
    </source>
</evidence>
<evidence type="ECO:0008006" key="10">
    <source>
        <dbReference type="Google" id="ProtNLM"/>
    </source>
</evidence>
<dbReference type="GO" id="GO:0022857">
    <property type="term" value="F:transmembrane transporter activity"/>
    <property type="evidence" value="ECO:0007669"/>
    <property type="project" value="InterPro"/>
</dbReference>
<feature type="transmembrane region" description="Helical" evidence="7">
    <location>
        <begin position="233"/>
        <end position="252"/>
    </location>
</feature>
<sequence length="283" mass="29940">MSHPPAADAPYPPLDGPGVNSESSSNTEDDLELKALGYVPSFKREFSNLATISFAFSILGVCSSVATTFNTPLLLGGPASVTWCWLIGSCMSLTLGASIAEIVSAFPTCGGMYTAAGRLVPTKHRPIVGWVVGWTSVVGQIVGLSSVEFGLANMIWSAVGVARDGNYDVTPGKVVGLSAGLLVVQGFLNSFATRHLARFTTYFVFINIGATIAIIIVLLATTHRSEMHPASSGYNGIITTFIVFPVLLSPPVHPFNTDARNPSPIFSHKGSIARFFCDNIRLG</sequence>
<feature type="region of interest" description="Disordered" evidence="6">
    <location>
        <begin position="1"/>
        <end position="28"/>
    </location>
</feature>
<dbReference type="PANTHER" id="PTHR45649:SF9">
    <property type="entry name" value="AMINO-ACID PERMEASE 2"/>
    <property type="match status" value="1"/>
</dbReference>
<keyword evidence="4 7" id="KW-1133">Transmembrane helix</keyword>
<dbReference type="Proteomes" id="UP000076532">
    <property type="component" value="Unassembled WGS sequence"/>
</dbReference>
<keyword evidence="5 7" id="KW-0472">Membrane</keyword>
<comment type="subcellular location">
    <subcellularLocation>
        <location evidence="1">Membrane</location>
        <topology evidence="1">Multi-pass membrane protein</topology>
    </subcellularLocation>
</comment>
<dbReference type="PANTHER" id="PTHR45649">
    <property type="entry name" value="AMINO-ACID PERMEASE BAT1"/>
    <property type="match status" value="1"/>
</dbReference>
<feature type="transmembrane region" description="Helical" evidence="7">
    <location>
        <begin position="199"/>
        <end position="221"/>
    </location>
</feature>
<dbReference type="Pfam" id="PF13520">
    <property type="entry name" value="AA_permease_2"/>
    <property type="match status" value="1"/>
</dbReference>
<accession>A0A166NHF1</accession>
<feature type="transmembrane region" description="Helical" evidence="7">
    <location>
        <begin position="46"/>
        <end position="66"/>
    </location>
</feature>
<evidence type="ECO:0000256" key="5">
    <source>
        <dbReference type="ARBA" id="ARBA00023136"/>
    </source>
</evidence>
<evidence type="ECO:0000256" key="3">
    <source>
        <dbReference type="ARBA" id="ARBA00022692"/>
    </source>
</evidence>
<gene>
    <name evidence="8" type="ORF">FIBSPDRAFT_950703</name>
</gene>
<feature type="transmembrane region" description="Helical" evidence="7">
    <location>
        <begin position="86"/>
        <end position="106"/>
    </location>
</feature>
<dbReference type="OrthoDB" id="10054429at2759"/>
<reference evidence="8 9" key="1">
    <citation type="journal article" date="2016" name="Mol. Biol. Evol.">
        <title>Comparative Genomics of Early-Diverging Mushroom-Forming Fungi Provides Insights into the Origins of Lignocellulose Decay Capabilities.</title>
        <authorList>
            <person name="Nagy L.G."/>
            <person name="Riley R."/>
            <person name="Tritt A."/>
            <person name="Adam C."/>
            <person name="Daum C."/>
            <person name="Floudas D."/>
            <person name="Sun H."/>
            <person name="Yadav J.S."/>
            <person name="Pangilinan J."/>
            <person name="Larsson K.H."/>
            <person name="Matsuura K."/>
            <person name="Barry K."/>
            <person name="Labutti K."/>
            <person name="Kuo R."/>
            <person name="Ohm R.A."/>
            <person name="Bhattacharya S.S."/>
            <person name="Shirouzu T."/>
            <person name="Yoshinaga Y."/>
            <person name="Martin F.M."/>
            <person name="Grigoriev I.V."/>
            <person name="Hibbett D.S."/>
        </authorList>
    </citation>
    <scope>NUCLEOTIDE SEQUENCE [LARGE SCALE GENOMIC DNA]</scope>
    <source>
        <strain evidence="8 9">CBS 109695</strain>
    </source>
</reference>
<dbReference type="Gene3D" id="1.20.1740.10">
    <property type="entry name" value="Amino acid/polyamine transporter I"/>
    <property type="match status" value="1"/>
</dbReference>
<feature type="transmembrane region" description="Helical" evidence="7">
    <location>
        <begin position="174"/>
        <end position="192"/>
    </location>
</feature>
<dbReference type="EMBL" id="KV417523">
    <property type="protein sequence ID" value="KZP25009.1"/>
    <property type="molecule type" value="Genomic_DNA"/>
</dbReference>
<evidence type="ECO:0000256" key="1">
    <source>
        <dbReference type="ARBA" id="ARBA00004141"/>
    </source>
</evidence>
<evidence type="ECO:0000256" key="7">
    <source>
        <dbReference type="SAM" id="Phobius"/>
    </source>
</evidence>
<dbReference type="InterPro" id="IPR002293">
    <property type="entry name" value="AA/rel_permease1"/>
</dbReference>
<evidence type="ECO:0000256" key="6">
    <source>
        <dbReference type="SAM" id="MobiDB-lite"/>
    </source>
</evidence>
<keyword evidence="9" id="KW-1185">Reference proteome</keyword>
<keyword evidence="3 7" id="KW-0812">Transmembrane</keyword>
<evidence type="ECO:0000313" key="8">
    <source>
        <dbReference type="EMBL" id="KZP25009.1"/>
    </source>
</evidence>
<proteinExistence type="predicted"/>
<organism evidence="8 9">
    <name type="scientific">Athelia psychrophila</name>
    <dbReference type="NCBI Taxonomy" id="1759441"/>
    <lineage>
        <taxon>Eukaryota</taxon>
        <taxon>Fungi</taxon>
        <taxon>Dikarya</taxon>
        <taxon>Basidiomycota</taxon>
        <taxon>Agaricomycotina</taxon>
        <taxon>Agaricomycetes</taxon>
        <taxon>Agaricomycetidae</taxon>
        <taxon>Atheliales</taxon>
        <taxon>Atheliaceae</taxon>
        <taxon>Athelia</taxon>
    </lineage>
</organism>